<dbReference type="EMBL" id="FOZP01000001">
    <property type="protein sequence ID" value="SFS32316.1"/>
    <property type="molecule type" value="Genomic_DNA"/>
</dbReference>
<keyword evidence="3" id="KW-1185">Reference proteome</keyword>
<dbReference type="PANTHER" id="PTHR42663:SF6">
    <property type="entry name" value="HYDROLASE C777.06C-RELATED"/>
    <property type="match status" value="1"/>
</dbReference>
<dbReference type="Gene3D" id="3.60.15.10">
    <property type="entry name" value="Ribonuclease Z/Hydroxyacylglutathione hydrolase-like"/>
    <property type="match status" value="1"/>
</dbReference>
<dbReference type="Proteomes" id="UP000199312">
    <property type="component" value="Unassembled WGS sequence"/>
</dbReference>
<dbReference type="CDD" id="cd16279">
    <property type="entry name" value="metallo-hydrolase-like_MBL-fold"/>
    <property type="match status" value="1"/>
</dbReference>
<evidence type="ECO:0000313" key="2">
    <source>
        <dbReference type="EMBL" id="SFS32316.1"/>
    </source>
</evidence>
<name>A0A1I6NWG9_9FLAO</name>
<dbReference type="OrthoDB" id="9781189at2"/>
<sequence>MYFYKKFNLKITFLGTGTSQGIPVIGSSHPVCLSEDKRDKRLRVSILIEWENYAYVIDCGPDFRYQMLRANVTRINGVLFTHEHADHTAGLDDLRPFSFQLGSVPIYAQKRVMDNLAFRFDYIFNDENKYPGAPSVQQNVIDNQEFKLNNLSVLPIQINHGKLKIVGYRFNNIAYLTDVKTIDASEKEKLKNLNILIINAIRFKPHHSHLNLEEALDLINELQPKKTYLTHISHHLGFHAEIEKILPENVFIAYDELVLEIN</sequence>
<gene>
    <name evidence="2" type="ORF">SAMN04488006_0662</name>
</gene>
<dbReference type="InterPro" id="IPR036866">
    <property type="entry name" value="RibonucZ/Hydroxyglut_hydro"/>
</dbReference>
<dbReference type="AlphaFoldDB" id="A0A1I6NWG9"/>
<evidence type="ECO:0000313" key="3">
    <source>
        <dbReference type="Proteomes" id="UP000199312"/>
    </source>
</evidence>
<feature type="domain" description="Metallo-beta-lactamase" evidence="1">
    <location>
        <begin position="42"/>
        <end position="231"/>
    </location>
</feature>
<dbReference type="InterPro" id="IPR001279">
    <property type="entry name" value="Metallo-B-lactamas"/>
</dbReference>
<dbReference type="SMART" id="SM00849">
    <property type="entry name" value="Lactamase_B"/>
    <property type="match status" value="1"/>
</dbReference>
<evidence type="ECO:0000259" key="1">
    <source>
        <dbReference type="SMART" id="SM00849"/>
    </source>
</evidence>
<organism evidence="2 3">
    <name type="scientific">Lutibacter maritimus</name>
    <dbReference type="NCBI Taxonomy" id="593133"/>
    <lineage>
        <taxon>Bacteria</taxon>
        <taxon>Pseudomonadati</taxon>
        <taxon>Bacteroidota</taxon>
        <taxon>Flavobacteriia</taxon>
        <taxon>Flavobacteriales</taxon>
        <taxon>Flavobacteriaceae</taxon>
        <taxon>Lutibacter</taxon>
    </lineage>
</organism>
<dbReference type="Pfam" id="PF12706">
    <property type="entry name" value="Lactamase_B_2"/>
    <property type="match status" value="1"/>
</dbReference>
<reference evidence="3" key="1">
    <citation type="submission" date="2016-10" db="EMBL/GenBank/DDBJ databases">
        <authorList>
            <person name="Varghese N."/>
            <person name="Submissions S."/>
        </authorList>
    </citation>
    <scope>NUCLEOTIDE SEQUENCE [LARGE SCALE GENOMIC DNA]</scope>
    <source>
        <strain evidence="3">DSM 24450</strain>
    </source>
</reference>
<dbReference type="STRING" id="593133.SAMN04488006_0662"/>
<dbReference type="PANTHER" id="PTHR42663">
    <property type="entry name" value="HYDROLASE C777.06C-RELATED-RELATED"/>
    <property type="match status" value="1"/>
</dbReference>
<dbReference type="SUPFAM" id="SSF56281">
    <property type="entry name" value="Metallo-hydrolase/oxidoreductase"/>
    <property type="match status" value="1"/>
</dbReference>
<proteinExistence type="predicted"/>
<protein>
    <submittedName>
        <fullName evidence="2">Phosphoribosyl 1,2-cyclic phosphate phosphodiesterase</fullName>
    </submittedName>
</protein>
<accession>A0A1I6NWG9</accession>